<dbReference type="InterPro" id="IPR023198">
    <property type="entry name" value="PGP-like_dom2"/>
</dbReference>
<dbReference type="RefSeq" id="WP_264796297.1">
    <property type="nucleotide sequence ID" value="NZ_BRVS01000013.1"/>
</dbReference>
<dbReference type="Gene3D" id="1.50.10.10">
    <property type="match status" value="1"/>
</dbReference>
<protein>
    <recommendedName>
        <fullName evidence="8">Beta-phosphoglucomutase family hydrolase</fullName>
    </recommendedName>
</protein>
<keyword evidence="7" id="KW-1185">Reference proteome</keyword>
<dbReference type="Pfam" id="PF03636">
    <property type="entry name" value="Glyco_hydro_65N"/>
    <property type="match status" value="1"/>
</dbReference>
<dbReference type="Pfam" id="PF03632">
    <property type="entry name" value="Glyco_hydro_65m"/>
    <property type="match status" value="1"/>
</dbReference>
<evidence type="ECO:0000259" key="5">
    <source>
        <dbReference type="Pfam" id="PF03636"/>
    </source>
</evidence>
<sequence length="1092" mass="119656">MNTPGLPDGMMLPAGRHGGSPTAAGTLSPFSAVILDLDGVVTDTASVHRAAWKELFERVFADARMPPAARSRSYTDDDYFRYLDGRTRLEGIAALLASRHAELPEGDPADPPEAWTLNGLGNAKNLLFRDWLRQHGVKTFPGTVDFVDRLRAGRVPVGLVTASRNAVPVLTAAGLEDAFDAVVDGYAAAQQHLAGKPDPAMFLEAARRLHVPPQRIAVLEDSAAGIAAARAGGFGLAVGIDRTGRRRDLERAGAQQVLEDVAEFDIGLVLADPWHLVYDGFDPQHEGHREALTALGNGYLATRGAAPERAADGVHYPGTYLAGVYNSLPYLVDGVWTVGEHMVNAPNWLPFDLRLGGTWWSDGALAMLRERRDLDLKRALLVRHVLLRDEAGRRLDVRQRRIVSLARPHLALLETTLTARGWSGMVELRTGIDGEVVNRNVPEDAALGNRHLRWLPEEPAGPRDPEDLETLEVETNHSRIRIATAVRTGFGWPDTAGNRPPVLPAPAPSPEEQDRSAGTEGPWRHAWTVHLSDGISLSVCRTAAVVTSRDAAIASPLDGAKAALARTPAGFAEPFAEHEAAWRRLLRLFTIDLHADPQTQLILNLHVFHLLQTLTPHTAGLDAGVPARGLHGEGYRGHIFWDDLFVLPLLTSRLPAVSRSVLDYRWRRLDAARDAARAAGLPGAMFPWRSGSDGTEQTPSSLFNRYSGRWMADNSRLQRHGGLAVAYNAWQYFEATQDRDWLLLHGAEIIVEVARLFSAMATSDDGGRYHLRGVMGPDEYHDGYPGTPGSGLDDNAYTNVMAAWICTRVARIMRLLQGRDGRDLRERLGIGTAELDRWRQLSRRLYVPFHDGIISQFEGYGDLRELDWAGLRRRYGKIERLDLILAAEGDSPNHYRLSKQADVLMLFYVLGEDQLRRLLQRLGYPVTQAQLDRTVDFYLARTVHGSTLSRVAHASVLAASDPERAWSTFREALDADLDDTQGGTTRTGIHLGAMAGSVDVIQRSFAGLRLAGDELVFAPRLPAELEQVSFRLRYRDNLLDIALDHAVLQVSAARGSAPPVRVRVGARTAVLAPGATVALPLPAARPPRTGGA</sequence>
<evidence type="ECO:0008006" key="8">
    <source>
        <dbReference type="Google" id="ProtNLM"/>
    </source>
</evidence>
<dbReference type="PANTHER" id="PTHR11051:SF8">
    <property type="entry name" value="PROTEIN-GLUCOSYLGALACTOSYLHYDROXYLYSINE GLUCOSIDASE"/>
    <property type="match status" value="1"/>
</dbReference>
<evidence type="ECO:0000313" key="6">
    <source>
        <dbReference type="EMBL" id="GLB68199.1"/>
    </source>
</evidence>
<dbReference type="InterPro" id="IPR037018">
    <property type="entry name" value="GH65_N"/>
</dbReference>
<dbReference type="Gene3D" id="2.70.98.40">
    <property type="entry name" value="Glycoside hydrolase, family 65, N-terminal domain"/>
    <property type="match status" value="1"/>
</dbReference>
<dbReference type="Gene3D" id="3.40.50.1000">
    <property type="entry name" value="HAD superfamily/HAD-like"/>
    <property type="match status" value="1"/>
</dbReference>
<dbReference type="NCBIfam" id="TIGR01509">
    <property type="entry name" value="HAD-SF-IA-v3"/>
    <property type="match status" value="1"/>
</dbReference>
<dbReference type="SFLD" id="SFLDS00003">
    <property type="entry name" value="Haloacid_Dehalogenase"/>
    <property type="match status" value="1"/>
</dbReference>
<feature type="domain" description="Glycoside hydrolase family 65 central catalytic" evidence="3">
    <location>
        <begin position="605"/>
        <end position="998"/>
    </location>
</feature>
<dbReference type="InterPro" id="IPR012341">
    <property type="entry name" value="6hp_glycosidase-like_sf"/>
</dbReference>
<dbReference type="Proteomes" id="UP001209654">
    <property type="component" value="Unassembled WGS sequence"/>
</dbReference>
<feature type="domain" description="Glycoside hydrolase family 65 C-terminal" evidence="4">
    <location>
        <begin position="1008"/>
        <end position="1067"/>
    </location>
</feature>
<dbReference type="InterPro" id="IPR023214">
    <property type="entry name" value="HAD_sf"/>
</dbReference>
<dbReference type="Pfam" id="PF00702">
    <property type="entry name" value="Hydrolase"/>
    <property type="match status" value="1"/>
</dbReference>
<feature type="domain" description="Glycoside hydrolase family 65 N-terminal" evidence="5">
    <location>
        <begin position="278"/>
        <end position="549"/>
    </location>
</feature>
<dbReference type="Pfam" id="PF03633">
    <property type="entry name" value="Glyco_hydro_65C"/>
    <property type="match status" value="1"/>
</dbReference>
<dbReference type="SUPFAM" id="SSF74650">
    <property type="entry name" value="Galactose mutarotase-like"/>
    <property type="match status" value="1"/>
</dbReference>
<dbReference type="SUPFAM" id="SSF48208">
    <property type="entry name" value="Six-hairpin glycosidases"/>
    <property type="match status" value="1"/>
</dbReference>
<dbReference type="InterPro" id="IPR005194">
    <property type="entry name" value="Glyco_hydro_65_C"/>
</dbReference>
<accession>A0ABQ5MW40</accession>
<evidence type="ECO:0000256" key="1">
    <source>
        <dbReference type="ARBA" id="ARBA00023295"/>
    </source>
</evidence>
<feature type="region of interest" description="Disordered" evidence="2">
    <location>
        <begin position="491"/>
        <end position="520"/>
    </location>
</feature>
<dbReference type="EMBL" id="BRVS01000013">
    <property type="protein sequence ID" value="GLB68199.1"/>
    <property type="molecule type" value="Genomic_DNA"/>
</dbReference>
<dbReference type="InterPro" id="IPR005195">
    <property type="entry name" value="Glyco_hydro_65_M"/>
</dbReference>
<organism evidence="6 7">
    <name type="scientific">Arthrobacter mangrovi</name>
    <dbReference type="NCBI Taxonomy" id="2966350"/>
    <lineage>
        <taxon>Bacteria</taxon>
        <taxon>Bacillati</taxon>
        <taxon>Actinomycetota</taxon>
        <taxon>Actinomycetes</taxon>
        <taxon>Micrococcales</taxon>
        <taxon>Micrococcaceae</taxon>
        <taxon>Arthrobacter</taxon>
    </lineage>
</organism>
<comment type="caution">
    <text evidence="6">The sequence shown here is derived from an EMBL/GenBank/DDBJ whole genome shotgun (WGS) entry which is preliminary data.</text>
</comment>
<gene>
    <name evidence="6" type="ORF">AHIS1636_26410</name>
</gene>
<evidence type="ECO:0000313" key="7">
    <source>
        <dbReference type="Proteomes" id="UP001209654"/>
    </source>
</evidence>
<dbReference type="InterPro" id="IPR011013">
    <property type="entry name" value="Gal_mutarotase_sf_dom"/>
</dbReference>
<dbReference type="PANTHER" id="PTHR11051">
    <property type="entry name" value="GLYCOSYL HYDROLASE-RELATED"/>
    <property type="match status" value="1"/>
</dbReference>
<dbReference type="Gene3D" id="2.60.420.10">
    <property type="entry name" value="Maltose phosphorylase, domain 3"/>
    <property type="match status" value="1"/>
</dbReference>
<dbReference type="Gene3D" id="1.10.150.240">
    <property type="entry name" value="Putative phosphatase, domain 2"/>
    <property type="match status" value="1"/>
</dbReference>
<evidence type="ECO:0000256" key="2">
    <source>
        <dbReference type="SAM" id="MobiDB-lite"/>
    </source>
</evidence>
<dbReference type="SFLD" id="SFLDG01129">
    <property type="entry name" value="C1.5:_HAD__Beta-PGM__Phosphata"/>
    <property type="match status" value="1"/>
</dbReference>
<name>A0ABQ5MW40_9MICC</name>
<evidence type="ECO:0000259" key="3">
    <source>
        <dbReference type="Pfam" id="PF03632"/>
    </source>
</evidence>
<dbReference type="InterPro" id="IPR036412">
    <property type="entry name" value="HAD-like_sf"/>
</dbReference>
<feature type="region of interest" description="Disordered" evidence="2">
    <location>
        <begin position="1"/>
        <end position="23"/>
    </location>
</feature>
<reference evidence="6 7" key="1">
    <citation type="journal article" date="2023" name="Int. J. Syst. Evol. Microbiol.">
        <title>Arthrobacter mangrovi sp. nov., an actinobacterium isolated from the rhizosphere of a mangrove.</title>
        <authorList>
            <person name="Hamada M."/>
            <person name="Saitou S."/>
            <person name="Enomoto N."/>
            <person name="Nanri K."/>
            <person name="Hidaka K."/>
            <person name="Miura T."/>
            <person name="Tamura T."/>
        </authorList>
    </citation>
    <scope>NUCLEOTIDE SEQUENCE [LARGE SCALE GENOMIC DNA]</scope>
    <source>
        <strain evidence="6 7">NBRC 112813</strain>
    </source>
</reference>
<evidence type="ECO:0000259" key="4">
    <source>
        <dbReference type="Pfam" id="PF03633"/>
    </source>
</evidence>
<dbReference type="InterPro" id="IPR006439">
    <property type="entry name" value="HAD-SF_hydro_IA"/>
</dbReference>
<dbReference type="InterPro" id="IPR005196">
    <property type="entry name" value="Glyco_hydro_65_N"/>
</dbReference>
<proteinExistence type="predicted"/>
<keyword evidence="1" id="KW-0378">Hydrolase</keyword>
<dbReference type="InterPro" id="IPR008928">
    <property type="entry name" value="6-hairpin_glycosidase_sf"/>
</dbReference>
<dbReference type="SUPFAM" id="SSF56784">
    <property type="entry name" value="HAD-like"/>
    <property type="match status" value="1"/>
</dbReference>
<keyword evidence="1" id="KW-0326">Glycosidase</keyword>